<dbReference type="Pfam" id="PF03861">
    <property type="entry name" value="ANTAR"/>
    <property type="match status" value="1"/>
</dbReference>
<keyword evidence="5" id="KW-1185">Reference proteome</keyword>
<accession>A0ABT7SCQ4</accession>
<dbReference type="SUPFAM" id="SSF55785">
    <property type="entry name" value="PYP-like sensor domain (PAS domain)"/>
    <property type="match status" value="1"/>
</dbReference>
<dbReference type="Gene3D" id="3.30.450.20">
    <property type="entry name" value="PAS domain"/>
    <property type="match status" value="1"/>
</dbReference>
<gene>
    <name evidence="4" type="ORF">QRT04_02725</name>
</gene>
<dbReference type="InterPro" id="IPR011006">
    <property type="entry name" value="CheY-like_superfamily"/>
</dbReference>
<feature type="domain" description="ANTAR" evidence="3">
    <location>
        <begin position="108"/>
        <end position="169"/>
    </location>
</feature>
<dbReference type="InterPro" id="IPR036513">
    <property type="entry name" value="STAS_dom_sf"/>
</dbReference>
<dbReference type="Gene3D" id="1.10.10.10">
    <property type="entry name" value="Winged helix-like DNA-binding domain superfamily/Winged helix DNA-binding domain"/>
    <property type="match status" value="1"/>
</dbReference>
<dbReference type="PROSITE" id="PS50921">
    <property type="entry name" value="ANTAR"/>
    <property type="match status" value="1"/>
</dbReference>
<dbReference type="SUPFAM" id="SSF52091">
    <property type="entry name" value="SpoIIaa-like"/>
    <property type="match status" value="1"/>
</dbReference>
<dbReference type="PROSITE" id="PS50801">
    <property type="entry name" value="STAS"/>
    <property type="match status" value="1"/>
</dbReference>
<name>A0ABT7SCQ4_9CELL</name>
<dbReference type="InterPro" id="IPR002645">
    <property type="entry name" value="STAS_dom"/>
</dbReference>
<dbReference type="Pfam" id="PF08447">
    <property type="entry name" value="PAS_3"/>
    <property type="match status" value="1"/>
</dbReference>
<evidence type="ECO:0000313" key="4">
    <source>
        <dbReference type="EMBL" id="MDM7853834.1"/>
    </source>
</evidence>
<evidence type="ECO:0000259" key="3">
    <source>
        <dbReference type="PROSITE" id="PS50921"/>
    </source>
</evidence>
<evidence type="ECO:0000313" key="5">
    <source>
        <dbReference type="Proteomes" id="UP001529338"/>
    </source>
</evidence>
<evidence type="ECO:0000259" key="2">
    <source>
        <dbReference type="PROSITE" id="PS50801"/>
    </source>
</evidence>
<dbReference type="RefSeq" id="WP_289453350.1">
    <property type="nucleotide sequence ID" value="NZ_JAUCGQ010000001.1"/>
</dbReference>
<evidence type="ECO:0000259" key="1">
    <source>
        <dbReference type="PROSITE" id="PS50112"/>
    </source>
</evidence>
<dbReference type="EMBL" id="JAUCGQ010000001">
    <property type="protein sequence ID" value="MDM7853834.1"/>
    <property type="molecule type" value="Genomic_DNA"/>
</dbReference>
<dbReference type="InterPro" id="IPR036388">
    <property type="entry name" value="WH-like_DNA-bd_sf"/>
</dbReference>
<proteinExistence type="predicted"/>
<dbReference type="Gene3D" id="3.30.750.24">
    <property type="entry name" value="STAS domain"/>
    <property type="match status" value="1"/>
</dbReference>
<dbReference type="InterPro" id="IPR005561">
    <property type="entry name" value="ANTAR"/>
</dbReference>
<dbReference type="InterPro" id="IPR035965">
    <property type="entry name" value="PAS-like_dom_sf"/>
</dbReference>
<reference evidence="4 5" key="1">
    <citation type="submission" date="2023-06" db="EMBL/GenBank/DDBJ databases">
        <title>Cellulomonas sp. MW4 Whole genome sequence.</title>
        <authorList>
            <person name="Park S."/>
        </authorList>
    </citation>
    <scope>NUCLEOTIDE SEQUENCE [LARGE SCALE GENOMIC DNA]</scope>
    <source>
        <strain evidence="4 5">MW4</strain>
    </source>
</reference>
<organism evidence="4 5">
    <name type="scientific">Cellulomonas alba</name>
    <dbReference type="NCBI Taxonomy" id="3053467"/>
    <lineage>
        <taxon>Bacteria</taxon>
        <taxon>Bacillati</taxon>
        <taxon>Actinomycetota</taxon>
        <taxon>Actinomycetes</taxon>
        <taxon>Micrococcales</taxon>
        <taxon>Cellulomonadaceae</taxon>
        <taxon>Cellulomonas</taxon>
    </lineage>
</organism>
<dbReference type="SUPFAM" id="SSF52172">
    <property type="entry name" value="CheY-like"/>
    <property type="match status" value="1"/>
</dbReference>
<sequence>MGHFRINAEDGRAEWSDQLFELHGMAPGEVVPSRDVLLWHVHPDQRERVDAALRSCVRSDQPVALSYVLVDLAGDELMVDLTAVGQAGPDGRRAIVGFLLDAGVAFRSAVAAQVDDQLRRAVESHAVIDQAKGVLMLVYGIDGEAAFELLRWSSQQRNVKLLSLAERVVRAAVTVGGLAPDVRAQLDELFFVAFGEEAVDLEIAAMGIDVTTAVHDGVAVLTVRGTVDLATAGTFAAALAAAPRPSGGVVIDLREASHVGSAGVAVLASLSRRERARGLRLRIVAAPGSSLALAGDALDVVEAASRP</sequence>
<protein>
    <submittedName>
        <fullName evidence="4">ANTAR domain-containing protein</fullName>
    </submittedName>
</protein>
<feature type="domain" description="STAS" evidence="2">
    <location>
        <begin position="208"/>
        <end position="285"/>
    </location>
</feature>
<dbReference type="Proteomes" id="UP001529338">
    <property type="component" value="Unassembled WGS sequence"/>
</dbReference>
<comment type="caution">
    <text evidence="4">The sequence shown here is derived from an EMBL/GenBank/DDBJ whole genome shotgun (WGS) entry which is preliminary data.</text>
</comment>
<dbReference type="CDD" id="cd07043">
    <property type="entry name" value="STAS_anti-anti-sigma_factors"/>
    <property type="match status" value="1"/>
</dbReference>
<dbReference type="Pfam" id="PF01740">
    <property type="entry name" value="STAS"/>
    <property type="match status" value="1"/>
</dbReference>
<dbReference type="InterPro" id="IPR000014">
    <property type="entry name" value="PAS"/>
</dbReference>
<feature type="domain" description="PAS" evidence="1">
    <location>
        <begin position="1"/>
        <end position="60"/>
    </location>
</feature>
<dbReference type="SMART" id="SM01012">
    <property type="entry name" value="ANTAR"/>
    <property type="match status" value="1"/>
</dbReference>
<dbReference type="InterPro" id="IPR013655">
    <property type="entry name" value="PAS_fold_3"/>
</dbReference>
<dbReference type="PROSITE" id="PS50112">
    <property type="entry name" value="PAS"/>
    <property type="match status" value="1"/>
</dbReference>